<dbReference type="AlphaFoldDB" id="A0A6G0QYI9"/>
<proteinExistence type="predicted"/>
<evidence type="ECO:0000313" key="2">
    <source>
        <dbReference type="EMBL" id="KAE9308838.1"/>
    </source>
</evidence>
<gene>
    <name evidence="2" type="ORF">PF008_g20860</name>
</gene>
<sequence length="446" mass="50457">MSERKRQRLDEDARRLDLCAADLRELSAAIGTCAFRAPSDHVSVPLQRSCAASKTPRPAAGRPASRSLYSVVSSSAYAAKTYAQSRQETWAEALQRLAAELDAPRAQKEAAGRCERLRRRFEALSDAVRLCQDKLRRAGDELALQDRVESQLAHEEAAWEQQMQTREQRVAEREVELQALREERAADEAGSADAEQEQEHEQEDAGDDTEEEEEEEQAAEQELRVERAELREVLALRAEEKRDIQAAIESLQRKRVRRSAALAEQRKQQQQEETENVEADAAVAARQRVLAELRDEKEALQRDIIAAEELEEKLEENVRDLPALKDELQRAKAERAQVQTHLDSLRLELARRKRKMRHMVDVQLLTARDTNPPTLREEAVLLHLLYEHEGEMGVNELKQEASAVLKEHGKPNGNGVVIRALYSLVANGLVQIDRSYGNGLVTSLLV</sequence>
<protein>
    <submittedName>
        <fullName evidence="2">Uncharacterized protein</fullName>
    </submittedName>
</protein>
<dbReference type="Proteomes" id="UP000486351">
    <property type="component" value="Unassembled WGS sequence"/>
</dbReference>
<comment type="caution">
    <text evidence="2">The sequence shown here is derived from an EMBL/GenBank/DDBJ whole genome shotgun (WGS) entry which is preliminary data.</text>
</comment>
<feature type="region of interest" description="Disordered" evidence="1">
    <location>
        <begin position="184"/>
        <end position="222"/>
    </location>
</feature>
<evidence type="ECO:0000256" key="1">
    <source>
        <dbReference type="SAM" id="MobiDB-lite"/>
    </source>
</evidence>
<feature type="compositionally biased region" description="Acidic residues" evidence="1">
    <location>
        <begin position="194"/>
        <end position="219"/>
    </location>
</feature>
<feature type="region of interest" description="Disordered" evidence="1">
    <location>
        <begin position="41"/>
        <end position="65"/>
    </location>
</feature>
<dbReference type="EMBL" id="QXFY01001816">
    <property type="protein sequence ID" value="KAE9308838.1"/>
    <property type="molecule type" value="Genomic_DNA"/>
</dbReference>
<reference evidence="2 3" key="1">
    <citation type="submission" date="2018-09" db="EMBL/GenBank/DDBJ databases">
        <title>Genomic investigation of the strawberry pathogen Phytophthora fragariae indicates pathogenicity is determined by transcriptional variation in three key races.</title>
        <authorList>
            <person name="Adams T.M."/>
            <person name="Armitage A.D."/>
            <person name="Sobczyk M.K."/>
            <person name="Bates H.J."/>
            <person name="Dunwell J.M."/>
            <person name="Nellist C.F."/>
            <person name="Harrison R.J."/>
        </authorList>
    </citation>
    <scope>NUCLEOTIDE SEQUENCE [LARGE SCALE GENOMIC DNA]</scope>
    <source>
        <strain evidence="2 3">NOV-77</strain>
    </source>
</reference>
<organism evidence="2 3">
    <name type="scientific">Phytophthora fragariae</name>
    <dbReference type="NCBI Taxonomy" id="53985"/>
    <lineage>
        <taxon>Eukaryota</taxon>
        <taxon>Sar</taxon>
        <taxon>Stramenopiles</taxon>
        <taxon>Oomycota</taxon>
        <taxon>Peronosporomycetes</taxon>
        <taxon>Peronosporales</taxon>
        <taxon>Peronosporaceae</taxon>
        <taxon>Phytophthora</taxon>
    </lineage>
</organism>
<evidence type="ECO:0000313" key="3">
    <source>
        <dbReference type="Proteomes" id="UP000486351"/>
    </source>
</evidence>
<accession>A0A6G0QYI9</accession>
<name>A0A6G0QYI9_9STRA</name>